<dbReference type="EMBL" id="CAKMAB010000069">
    <property type="protein sequence ID" value="CAH1059773.1"/>
    <property type="molecule type" value="Genomic_DNA"/>
</dbReference>
<evidence type="ECO:0008006" key="3">
    <source>
        <dbReference type="Google" id="ProtNLM"/>
    </source>
</evidence>
<gene>
    <name evidence="1" type="ORF">PAECIP111894_05985</name>
</gene>
<dbReference type="RefSeq" id="WP_234541840.1">
    <property type="nucleotide sequence ID" value="NZ_CAKMAB010000069.1"/>
</dbReference>
<sequence length="271" mass="31282">MIDDVIRLIDRNGPISFFLGAGFSLGKWDNQNGKRNGLGTGEELAKFLKTKNEALNTISTDNLIDVSDEYSFMNDSEFRGELEEYLGQGTIQSSHKLLADIIFDLDEPKDSVLTVNVDDLLERAYREQHGKILKVAKRSDDIYTGGEKTYLKLHGCISEIGRAVFTTKDFITVEDNNRLFDKLKSIFSERSIVFIGFGMADIDILRMLYRVRPEGGFTKPHYWIVPKSKNWSLYRERNYTREFHINHIDMTAEDFLQKLNDHLKKKKLLNP</sequence>
<keyword evidence="2" id="KW-1185">Reference proteome</keyword>
<dbReference type="Pfam" id="PF13289">
    <property type="entry name" value="SIR2_2"/>
    <property type="match status" value="1"/>
</dbReference>
<organism evidence="1 2">
    <name type="scientific">Paenibacillus pseudetheri</name>
    <dbReference type="NCBI Taxonomy" id="2897682"/>
    <lineage>
        <taxon>Bacteria</taxon>
        <taxon>Bacillati</taxon>
        <taxon>Bacillota</taxon>
        <taxon>Bacilli</taxon>
        <taxon>Bacillales</taxon>
        <taxon>Paenibacillaceae</taxon>
        <taxon>Paenibacillus</taxon>
    </lineage>
</organism>
<evidence type="ECO:0000313" key="1">
    <source>
        <dbReference type="EMBL" id="CAH1059773.1"/>
    </source>
</evidence>
<evidence type="ECO:0000313" key="2">
    <source>
        <dbReference type="Proteomes" id="UP000838749"/>
    </source>
</evidence>
<accession>A0ABM9BM20</accession>
<protein>
    <recommendedName>
        <fullName evidence="3">SIR2-like domain-containing protein</fullName>
    </recommendedName>
</protein>
<name>A0ABM9BM20_9BACL</name>
<comment type="caution">
    <text evidence="1">The sequence shown here is derived from an EMBL/GenBank/DDBJ whole genome shotgun (WGS) entry which is preliminary data.</text>
</comment>
<reference evidence="1" key="1">
    <citation type="submission" date="2021-12" db="EMBL/GenBank/DDBJ databases">
        <authorList>
            <person name="Criscuolo A."/>
        </authorList>
    </citation>
    <scope>NUCLEOTIDE SEQUENCE</scope>
    <source>
        <strain evidence="1">CIP111894</strain>
    </source>
</reference>
<dbReference type="Proteomes" id="UP000838749">
    <property type="component" value="Unassembled WGS sequence"/>
</dbReference>
<proteinExistence type="predicted"/>